<protein>
    <submittedName>
        <fullName evidence="10">Glycosyltransferase family 2 protein</fullName>
    </submittedName>
</protein>
<dbReference type="GO" id="GO:0005886">
    <property type="term" value="C:plasma membrane"/>
    <property type="evidence" value="ECO:0007669"/>
    <property type="project" value="TreeGrafter"/>
</dbReference>
<dbReference type="RefSeq" id="WP_273189249.1">
    <property type="nucleotide sequence ID" value="NZ_DYUZ01000012.1"/>
</dbReference>
<feature type="region of interest" description="Disordered" evidence="8">
    <location>
        <begin position="1"/>
        <end position="20"/>
    </location>
</feature>
<evidence type="ECO:0000256" key="1">
    <source>
        <dbReference type="ARBA" id="ARBA00004141"/>
    </source>
</evidence>
<sequence>MARAEGSRPQYTDSACTGRDGEVREAWRSAPLLALITPCFNEAEVLPIMIPRFVEELDRLAAAGSIAPASFLVLVDDGSNDETWSLIDAAAAANPGRVRGLHLGMNQGQQRALASGLASVRGKVDAAVTLDCDGQDDPSVLGIMVERYRAGFDVVCGVRSGRPADSAMKRATAHAFYRLLELIGGEVVFDHADFRLMASCVLDRLASVDDDRLYLRGLVPTLGFSLCTVAYERGERVAGDTRYSAQKMVRLALDGVRCALNMARRGK</sequence>
<evidence type="ECO:0000256" key="4">
    <source>
        <dbReference type="ARBA" id="ARBA00022679"/>
    </source>
</evidence>
<evidence type="ECO:0000256" key="6">
    <source>
        <dbReference type="ARBA" id="ARBA00022989"/>
    </source>
</evidence>
<dbReference type="Gene3D" id="3.90.550.10">
    <property type="entry name" value="Spore Coat Polysaccharide Biosynthesis Protein SpsA, Chain A"/>
    <property type="match status" value="1"/>
</dbReference>
<dbReference type="InterPro" id="IPR050256">
    <property type="entry name" value="Glycosyltransferase_2"/>
</dbReference>
<comment type="subcellular location">
    <subcellularLocation>
        <location evidence="1">Membrane</location>
        <topology evidence="1">Multi-pass membrane protein</topology>
    </subcellularLocation>
</comment>
<dbReference type="Proteomes" id="UP000753256">
    <property type="component" value="Unassembled WGS sequence"/>
</dbReference>
<dbReference type="Pfam" id="PF00535">
    <property type="entry name" value="Glycos_transf_2"/>
    <property type="match status" value="1"/>
</dbReference>
<keyword evidence="3" id="KW-0328">Glycosyltransferase</keyword>
<dbReference type="EMBL" id="DYUZ01000012">
    <property type="protein sequence ID" value="HJG36844.1"/>
    <property type="molecule type" value="Genomic_DNA"/>
</dbReference>
<dbReference type="AlphaFoldDB" id="A0A921LT15"/>
<gene>
    <name evidence="10" type="ORF">K8V70_03125</name>
</gene>
<dbReference type="SUPFAM" id="SSF53448">
    <property type="entry name" value="Nucleotide-diphospho-sugar transferases"/>
    <property type="match status" value="1"/>
</dbReference>
<evidence type="ECO:0000259" key="9">
    <source>
        <dbReference type="Pfam" id="PF00535"/>
    </source>
</evidence>
<comment type="similarity">
    <text evidence="2">Belongs to the glycosyltransferase 2 family.</text>
</comment>
<evidence type="ECO:0000256" key="5">
    <source>
        <dbReference type="ARBA" id="ARBA00022692"/>
    </source>
</evidence>
<dbReference type="GO" id="GO:0016757">
    <property type="term" value="F:glycosyltransferase activity"/>
    <property type="evidence" value="ECO:0007669"/>
    <property type="project" value="UniProtKB-KW"/>
</dbReference>
<keyword evidence="6" id="KW-1133">Transmembrane helix</keyword>
<keyword evidence="7" id="KW-0472">Membrane</keyword>
<evidence type="ECO:0000313" key="11">
    <source>
        <dbReference type="Proteomes" id="UP000753256"/>
    </source>
</evidence>
<dbReference type="PANTHER" id="PTHR48090:SF1">
    <property type="entry name" value="PROPHAGE BACTOPRENOL GLUCOSYL TRANSFERASE HOMOLOG"/>
    <property type="match status" value="1"/>
</dbReference>
<evidence type="ECO:0000256" key="7">
    <source>
        <dbReference type="ARBA" id="ARBA00023136"/>
    </source>
</evidence>
<keyword evidence="4" id="KW-0808">Transferase</keyword>
<evidence type="ECO:0000256" key="3">
    <source>
        <dbReference type="ARBA" id="ARBA00022676"/>
    </source>
</evidence>
<proteinExistence type="inferred from homology"/>
<keyword evidence="5" id="KW-0812">Transmembrane</keyword>
<evidence type="ECO:0000256" key="2">
    <source>
        <dbReference type="ARBA" id="ARBA00006739"/>
    </source>
</evidence>
<organism evidence="10 11">
    <name type="scientific">Enorma phocaeensis</name>
    <dbReference type="NCBI Taxonomy" id="1871019"/>
    <lineage>
        <taxon>Bacteria</taxon>
        <taxon>Bacillati</taxon>
        <taxon>Actinomycetota</taxon>
        <taxon>Coriobacteriia</taxon>
        <taxon>Coriobacteriales</taxon>
        <taxon>Coriobacteriaceae</taxon>
        <taxon>Enorma</taxon>
    </lineage>
</organism>
<accession>A0A921LT15</accession>
<dbReference type="InterPro" id="IPR001173">
    <property type="entry name" value="Glyco_trans_2-like"/>
</dbReference>
<dbReference type="InterPro" id="IPR029044">
    <property type="entry name" value="Nucleotide-diphossugar_trans"/>
</dbReference>
<comment type="caution">
    <text evidence="10">The sequence shown here is derived from an EMBL/GenBank/DDBJ whole genome shotgun (WGS) entry which is preliminary data.</text>
</comment>
<evidence type="ECO:0000256" key="8">
    <source>
        <dbReference type="SAM" id="MobiDB-lite"/>
    </source>
</evidence>
<dbReference type="CDD" id="cd04187">
    <property type="entry name" value="DPM1_like_bac"/>
    <property type="match status" value="1"/>
</dbReference>
<dbReference type="PANTHER" id="PTHR48090">
    <property type="entry name" value="UNDECAPRENYL-PHOSPHATE 4-DEOXY-4-FORMAMIDO-L-ARABINOSE TRANSFERASE-RELATED"/>
    <property type="match status" value="1"/>
</dbReference>
<name>A0A921LT15_9ACTN</name>
<feature type="domain" description="Glycosyltransferase 2-like" evidence="9">
    <location>
        <begin position="35"/>
        <end position="180"/>
    </location>
</feature>
<reference evidence="10" key="1">
    <citation type="journal article" date="2021" name="PeerJ">
        <title>Extensive microbial diversity within the chicken gut microbiome revealed by metagenomics and culture.</title>
        <authorList>
            <person name="Gilroy R."/>
            <person name="Ravi A."/>
            <person name="Getino M."/>
            <person name="Pursley I."/>
            <person name="Horton D.L."/>
            <person name="Alikhan N.F."/>
            <person name="Baker D."/>
            <person name="Gharbi K."/>
            <person name="Hall N."/>
            <person name="Watson M."/>
            <person name="Adriaenssens E.M."/>
            <person name="Foster-Nyarko E."/>
            <person name="Jarju S."/>
            <person name="Secka A."/>
            <person name="Antonio M."/>
            <person name="Oren A."/>
            <person name="Chaudhuri R.R."/>
            <person name="La Ragione R."/>
            <person name="Hildebrand F."/>
            <person name="Pallen M.J."/>
        </authorList>
    </citation>
    <scope>NUCLEOTIDE SEQUENCE</scope>
    <source>
        <strain evidence="10">ChiHjej13B12-9602</strain>
    </source>
</reference>
<evidence type="ECO:0000313" key="10">
    <source>
        <dbReference type="EMBL" id="HJG36844.1"/>
    </source>
</evidence>
<reference evidence="10" key="2">
    <citation type="submission" date="2021-09" db="EMBL/GenBank/DDBJ databases">
        <authorList>
            <person name="Gilroy R."/>
        </authorList>
    </citation>
    <scope>NUCLEOTIDE SEQUENCE</scope>
    <source>
        <strain evidence="10">ChiHjej13B12-9602</strain>
    </source>
</reference>